<dbReference type="eggNOG" id="COG2932">
    <property type="taxonomic scope" value="Bacteria"/>
</dbReference>
<dbReference type="PROSITE" id="PS00501">
    <property type="entry name" value="SPASE_I_1"/>
    <property type="match status" value="1"/>
</dbReference>
<dbReference type="GO" id="GO:0016020">
    <property type="term" value="C:membrane"/>
    <property type="evidence" value="ECO:0007669"/>
    <property type="project" value="InterPro"/>
</dbReference>
<reference evidence="7" key="1">
    <citation type="journal article" date="2013" name="Genome Announc.">
        <title>Draft Genome Sequence of Loktanella cinnabarina LL-001T, Isolated from Deep-Sea Floor Sediment.</title>
        <authorList>
            <person name="Nishi S."/>
            <person name="Tsubouchi T."/>
            <person name="Takaki Y."/>
            <person name="Koyanagi R."/>
            <person name="Satoh N."/>
            <person name="Maruyama T."/>
            <person name="Hatada Y."/>
        </authorList>
    </citation>
    <scope>NUCLEOTIDE SEQUENCE [LARGE SCALE GENOMIC DNA]</scope>
    <source>
        <strain evidence="7">LL-001</strain>
    </source>
</reference>
<keyword evidence="3" id="KW-0805">Transcription regulation</keyword>
<dbReference type="GO" id="GO:0006508">
    <property type="term" value="P:proteolysis"/>
    <property type="evidence" value="ECO:0007669"/>
    <property type="project" value="UniProtKB-KW"/>
</dbReference>
<dbReference type="InterPro" id="IPR019756">
    <property type="entry name" value="Pept_S26A_signal_pept_1_Ser-AS"/>
</dbReference>
<evidence type="ECO:0000256" key="4">
    <source>
        <dbReference type="ARBA" id="ARBA00023125"/>
    </source>
</evidence>
<dbReference type="PANTHER" id="PTHR40661">
    <property type="match status" value="1"/>
</dbReference>
<dbReference type="Pfam" id="PF00717">
    <property type="entry name" value="Peptidase_S24"/>
    <property type="match status" value="1"/>
</dbReference>
<dbReference type="GO" id="GO:0004252">
    <property type="term" value="F:serine-type endopeptidase activity"/>
    <property type="evidence" value="ECO:0007669"/>
    <property type="project" value="InterPro"/>
</dbReference>
<dbReference type="EMBL" id="BATB01000015">
    <property type="protein sequence ID" value="GAD55470.1"/>
    <property type="molecule type" value="Genomic_DNA"/>
</dbReference>
<dbReference type="InterPro" id="IPR015927">
    <property type="entry name" value="Peptidase_S24_S26A/B/C"/>
</dbReference>
<dbReference type="InterPro" id="IPR036286">
    <property type="entry name" value="LexA/Signal_pep-like_sf"/>
</dbReference>
<protein>
    <submittedName>
        <fullName evidence="7">Peptidase</fullName>
    </submittedName>
</protein>
<evidence type="ECO:0000259" key="6">
    <source>
        <dbReference type="Pfam" id="PF00717"/>
    </source>
</evidence>
<evidence type="ECO:0000256" key="3">
    <source>
        <dbReference type="ARBA" id="ARBA00023015"/>
    </source>
</evidence>
<dbReference type="GO" id="GO:0003677">
    <property type="term" value="F:DNA binding"/>
    <property type="evidence" value="ECO:0007669"/>
    <property type="project" value="UniProtKB-KW"/>
</dbReference>
<dbReference type="PANTHER" id="PTHR40661:SF3">
    <property type="entry name" value="FELS-1 PROPHAGE TRANSCRIPTIONAL REGULATOR"/>
    <property type="match status" value="1"/>
</dbReference>
<keyword evidence="5" id="KW-0804">Transcription</keyword>
<dbReference type="Proteomes" id="UP000016566">
    <property type="component" value="Unassembled WGS sequence"/>
</dbReference>
<evidence type="ECO:0000256" key="1">
    <source>
        <dbReference type="ARBA" id="ARBA00022670"/>
    </source>
</evidence>
<evidence type="ECO:0000313" key="7">
    <source>
        <dbReference type="EMBL" id="GAD55470.1"/>
    </source>
</evidence>
<name>U2Z267_9RHOB</name>
<sequence>MAIISVKGDSMEPTLKDDDVVMLDRSKTNLSYDGLFVLRFGEALHVKRVTRAAKPGHITIISDNRDAYPMQEWPEDQVSVIGKVIWVGGKV</sequence>
<evidence type="ECO:0000256" key="2">
    <source>
        <dbReference type="ARBA" id="ARBA00022801"/>
    </source>
</evidence>
<proteinExistence type="predicted"/>
<keyword evidence="8" id="KW-1185">Reference proteome</keyword>
<feature type="domain" description="Peptidase S24/S26A/S26B/S26C" evidence="6">
    <location>
        <begin position="3"/>
        <end position="85"/>
    </location>
</feature>
<gene>
    <name evidence="7" type="ORF">MBELCI_1522</name>
</gene>
<dbReference type="Gene3D" id="2.10.109.10">
    <property type="entry name" value="Umud Fragment, subunit A"/>
    <property type="match status" value="1"/>
</dbReference>
<evidence type="ECO:0000313" key="8">
    <source>
        <dbReference type="Proteomes" id="UP000016566"/>
    </source>
</evidence>
<evidence type="ECO:0000256" key="5">
    <source>
        <dbReference type="ARBA" id="ARBA00023163"/>
    </source>
</evidence>
<accession>U2Z267</accession>
<dbReference type="CDD" id="cd06462">
    <property type="entry name" value="Peptidase_S24_S26"/>
    <property type="match status" value="1"/>
</dbReference>
<keyword evidence="1" id="KW-0645">Protease</keyword>
<keyword evidence="2" id="KW-0378">Hydrolase</keyword>
<dbReference type="AlphaFoldDB" id="U2Z267"/>
<dbReference type="STRING" id="1337093.MBELCI_1522"/>
<dbReference type="SUPFAM" id="SSF51306">
    <property type="entry name" value="LexA/Signal peptidase"/>
    <property type="match status" value="1"/>
</dbReference>
<comment type="caution">
    <text evidence="7">The sequence shown here is derived from an EMBL/GenBank/DDBJ whole genome shotgun (WGS) entry which is preliminary data.</text>
</comment>
<keyword evidence="4" id="KW-0238">DNA-binding</keyword>
<organism evidence="7 8">
    <name type="scientific">Limimaricola cinnabarinus LL-001</name>
    <dbReference type="NCBI Taxonomy" id="1337093"/>
    <lineage>
        <taxon>Bacteria</taxon>
        <taxon>Pseudomonadati</taxon>
        <taxon>Pseudomonadota</taxon>
        <taxon>Alphaproteobacteria</taxon>
        <taxon>Rhodobacterales</taxon>
        <taxon>Paracoccaceae</taxon>
        <taxon>Limimaricola</taxon>
    </lineage>
</organism>